<sequence length="102" mass="11806">MKRNIIYFTLTFLLTIGCAQKKYPIKEDIINSSNSISLDAYESNDGTNRIKSVISSKESNKINLDGKEYEIAQFKSIIDTIKGEYRIKVNENERIVEIIRIR</sequence>
<evidence type="ECO:0000313" key="1">
    <source>
        <dbReference type="EMBL" id="MCL9810108.1"/>
    </source>
</evidence>
<organism evidence="1 2">
    <name type="scientific">Flavobacterium luminosum</name>
    <dbReference type="NCBI Taxonomy" id="2949086"/>
    <lineage>
        <taxon>Bacteria</taxon>
        <taxon>Pseudomonadati</taxon>
        <taxon>Bacteroidota</taxon>
        <taxon>Flavobacteriia</taxon>
        <taxon>Flavobacteriales</taxon>
        <taxon>Flavobacteriaceae</taxon>
        <taxon>Flavobacterium</taxon>
    </lineage>
</organism>
<proteinExistence type="predicted"/>
<keyword evidence="2" id="KW-1185">Reference proteome</keyword>
<protein>
    <recommendedName>
        <fullName evidence="3">Lipoprotein</fullName>
    </recommendedName>
</protein>
<evidence type="ECO:0008006" key="3">
    <source>
        <dbReference type="Google" id="ProtNLM"/>
    </source>
</evidence>
<comment type="caution">
    <text evidence="1">The sequence shown here is derived from an EMBL/GenBank/DDBJ whole genome shotgun (WGS) entry which is preliminary data.</text>
</comment>
<dbReference type="RefSeq" id="WP_250593497.1">
    <property type="nucleotide sequence ID" value="NZ_JAMLJM010000015.1"/>
</dbReference>
<reference evidence="1 2" key="1">
    <citation type="submission" date="2022-05" db="EMBL/GenBank/DDBJ databases">
        <title>Flavobacterium sp., isolated from activated sludge.</title>
        <authorList>
            <person name="Ran Q."/>
        </authorList>
    </citation>
    <scope>NUCLEOTIDE SEQUENCE [LARGE SCALE GENOMIC DNA]</scope>
    <source>
        <strain evidence="1 2">HXWNR70</strain>
    </source>
</reference>
<accession>A0ABT0TRK1</accession>
<gene>
    <name evidence="1" type="ORF">NAT50_12150</name>
</gene>
<dbReference type="PROSITE" id="PS51257">
    <property type="entry name" value="PROKAR_LIPOPROTEIN"/>
    <property type="match status" value="1"/>
</dbReference>
<evidence type="ECO:0000313" key="2">
    <source>
        <dbReference type="Proteomes" id="UP001317191"/>
    </source>
</evidence>
<dbReference type="Proteomes" id="UP001317191">
    <property type="component" value="Unassembled WGS sequence"/>
</dbReference>
<name>A0ABT0TRK1_9FLAO</name>
<dbReference type="EMBL" id="JAMLJM010000015">
    <property type="protein sequence ID" value="MCL9810108.1"/>
    <property type="molecule type" value="Genomic_DNA"/>
</dbReference>